<gene>
    <name evidence="1" type="ORF">SAMN05216270_106233</name>
</gene>
<evidence type="ECO:0008006" key="3">
    <source>
        <dbReference type="Google" id="ProtNLM"/>
    </source>
</evidence>
<protein>
    <recommendedName>
        <fullName evidence="3">PT repeat-containing protein</fullName>
    </recommendedName>
</protein>
<evidence type="ECO:0000313" key="1">
    <source>
        <dbReference type="EMBL" id="SDD69963.1"/>
    </source>
</evidence>
<sequence length="231" mass="23337">MPPRAPESSELTLIGLRAVLDLEGELCAVMRIIPPWPRQLLRAAVLAAAGLALTACGSGGDTEENPDESAASGGDLMSAYVSCIEDQGVELPDGWAEGLGGGMPTDMPTDMPGDMSGEMPTEIPSDMSGEMPTDMPSGGFGGGGFEAPEGVSDEDWQAAQEACSGELPVGGGGFPGGGSGESDDLAAYRDCLAERDVALGDDASQLDESDPDVAAAMEACAAFAPETSTDS</sequence>
<evidence type="ECO:0000313" key="2">
    <source>
        <dbReference type="Proteomes" id="UP000198949"/>
    </source>
</evidence>
<proteinExistence type="predicted"/>
<keyword evidence="2" id="KW-1185">Reference proteome</keyword>
<dbReference type="EMBL" id="FNAD01000006">
    <property type="protein sequence ID" value="SDD69963.1"/>
    <property type="molecule type" value="Genomic_DNA"/>
</dbReference>
<dbReference type="Proteomes" id="UP000198949">
    <property type="component" value="Unassembled WGS sequence"/>
</dbReference>
<accession>A0A1G6WWF8</accession>
<organism evidence="1 2">
    <name type="scientific">Glycomyces harbinensis</name>
    <dbReference type="NCBI Taxonomy" id="58114"/>
    <lineage>
        <taxon>Bacteria</taxon>
        <taxon>Bacillati</taxon>
        <taxon>Actinomycetota</taxon>
        <taxon>Actinomycetes</taxon>
        <taxon>Glycomycetales</taxon>
        <taxon>Glycomycetaceae</taxon>
        <taxon>Glycomyces</taxon>
    </lineage>
</organism>
<name>A0A1G6WWF8_9ACTN</name>
<reference evidence="2" key="1">
    <citation type="submission" date="2016-10" db="EMBL/GenBank/DDBJ databases">
        <authorList>
            <person name="Varghese N."/>
            <person name="Submissions S."/>
        </authorList>
    </citation>
    <scope>NUCLEOTIDE SEQUENCE [LARGE SCALE GENOMIC DNA]</scope>
    <source>
        <strain evidence="2">CGMCC 4.3516</strain>
    </source>
</reference>
<dbReference type="AlphaFoldDB" id="A0A1G6WWF8"/>